<gene>
    <name evidence="1" type="ORF">Lalb_Chr23g0276871</name>
</gene>
<dbReference type="Proteomes" id="UP000447434">
    <property type="component" value="Chromosome 23"/>
</dbReference>
<comment type="caution">
    <text evidence="1">The sequence shown here is derived from an EMBL/GenBank/DDBJ whole genome shotgun (WGS) entry which is preliminary data.</text>
</comment>
<sequence>MSTSNQLRVSLFFLVFACLNISQDLQAQAINVASIEIHNDLPPGSQFYFISVFQRDKYLLQPGQTYTKVINLDAQDCRMVYDNVCAKLFLYDPKIDLGHNSVFWSVRRDGVYKSWDNNNWDKKTGWGKIC</sequence>
<dbReference type="PANTHER" id="PTHR35630">
    <property type="entry name" value="LEGUMINOSIN GROUP486 SECRETED PEPTIDE"/>
    <property type="match status" value="1"/>
</dbReference>
<dbReference type="OrthoDB" id="1363310at2759"/>
<protein>
    <submittedName>
        <fullName evidence="1">Uncharacterized protein</fullName>
    </submittedName>
</protein>
<dbReference type="PANTHER" id="PTHR35630:SF2">
    <property type="entry name" value="LEGUMINOSIN GROUP486 SECRETED PEPTIDE"/>
    <property type="match status" value="1"/>
</dbReference>
<reference evidence="2" key="1">
    <citation type="journal article" date="2020" name="Nat. Commun.">
        <title>Genome sequence of the cluster root forming white lupin.</title>
        <authorList>
            <person name="Hufnagel B."/>
            <person name="Marques A."/>
            <person name="Soriano A."/>
            <person name="Marques L."/>
            <person name="Divol F."/>
            <person name="Doumas P."/>
            <person name="Sallet E."/>
            <person name="Mancinotti D."/>
            <person name="Carrere S."/>
            <person name="Marande W."/>
            <person name="Arribat S."/>
            <person name="Keller J."/>
            <person name="Huneau C."/>
            <person name="Blein T."/>
            <person name="Aime D."/>
            <person name="Laguerre M."/>
            <person name="Taylor J."/>
            <person name="Schubert V."/>
            <person name="Nelson M."/>
            <person name="Geu-Flores F."/>
            <person name="Crespi M."/>
            <person name="Gallardo-Guerrero K."/>
            <person name="Delaux P.-M."/>
            <person name="Salse J."/>
            <person name="Berges H."/>
            <person name="Guyot R."/>
            <person name="Gouzy J."/>
            <person name="Peret B."/>
        </authorList>
    </citation>
    <scope>NUCLEOTIDE SEQUENCE [LARGE SCALE GENOMIC DNA]</scope>
    <source>
        <strain evidence="2">cv. Amiga</strain>
    </source>
</reference>
<name>A0A6A5LXD0_LUPAL</name>
<organism evidence="1 2">
    <name type="scientific">Lupinus albus</name>
    <name type="common">White lupine</name>
    <name type="synonym">Lupinus termis</name>
    <dbReference type="NCBI Taxonomy" id="3870"/>
    <lineage>
        <taxon>Eukaryota</taxon>
        <taxon>Viridiplantae</taxon>
        <taxon>Streptophyta</taxon>
        <taxon>Embryophyta</taxon>
        <taxon>Tracheophyta</taxon>
        <taxon>Spermatophyta</taxon>
        <taxon>Magnoliopsida</taxon>
        <taxon>eudicotyledons</taxon>
        <taxon>Gunneridae</taxon>
        <taxon>Pentapetalae</taxon>
        <taxon>rosids</taxon>
        <taxon>fabids</taxon>
        <taxon>Fabales</taxon>
        <taxon>Fabaceae</taxon>
        <taxon>Papilionoideae</taxon>
        <taxon>50 kb inversion clade</taxon>
        <taxon>genistoids sensu lato</taxon>
        <taxon>core genistoids</taxon>
        <taxon>Genisteae</taxon>
        <taxon>Lupinus</taxon>
    </lineage>
</organism>
<keyword evidence="2" id="KW-1185">Reference proteome</keyword>
<evidence type="ECO:0000313" key="2">
    <source>
        <dbReference type="Proteomes" id="UP000447434"/>
    </source>
</evidence>
<evidence type="ECO:0000313" key="1">
    <source>
        <dbReference type="EMBL" id="KAE9587713.1"/>
    </source>
</evidence>
<dbReference type="EMBL" id="WOCE01000023">
    <property type="protein sequence ID" value="KAE9587713.1"/>
    <property type="molecule type" value="Genomic_DNA"/>
</dbReference>
<proteinExistence type="predicted"/>
<dbReference type="AlphaFoldDB" id="A0A6A5LXD0"/>
<accession>A0A6A5LXD0</accession>